<sequence length="137" mass="15099">MVHDVMSILRSRYGQIGLLGAAGIAVMQLPVDEVQAWATPHSQTFVFDAVATEAQSLPREVLPGVRLTDIRQEGDKVVYAFAADGPVDARREKSAMAGQRCATWKPALLRGELAAVEHRYEGDGQVQTFYIRRADCR</sequence>
<evidence type="ECO:0000313" key="1">
    <source>
        <dbReference type="EMBL" id="SHI41695.1"/>
    </source>
</evidence>
<comment type="caution">
    <text evidence="1">The sequence shown here is derived from an EMBL/GenBank/DDBJ whole genome shotgun (WGS) entry which is preliminary data.</text>
</comment>
<name>A0ABY1I0M4_9HYPH</name>
<keyword evidence="2" id="KW-1185">Reference proteome</keyword>
<protein>
    <submittedName>
        <fullName evidence="1">Uncharacterized protein</fullName>
    </submittedName>
</protein>
<organism evidence="1 2">
    <name type="scientific">Aureimonas altamirensis DSM 21988</name>
    <dbReference type="NCBI Taxonomy" id="1121026"/>
    <lineage>
        <taxon>Bacteria</taxon>
        <taxon>Pseudomonadati</taxon>
        <taxon>Pseudomonadota</taxon>
        <taxon>Alphaproteobacteria</taxon>
        <taxon>Hyphomicrobiales</taxon>
        <taxon>Aurantimonadaceae</taxon>
        <taxon>Aureimonas</taxon>
    </lineage>
</organism>
<gene>
    <name evidence="1" type="ORF">SAMN02745911_0101</name>
</gene>
<proteinExistence type="predicted"/>
<accession>A0ABY1I0M4</accession>
<reference evidence="1 2" key="1">
    <citation type="submission" date="2016-11" db="EMBL/GenBank/DDBJ databases">
        <authorList>
            <person name="Varghese N."/>
            <person name="Submissions S."/>
        </authorList>
    </citation>
    <scope>NUCLEOTIDE SEQUENCE [LARGE SCALE GENOMIC DNA]</scope>
    <source>
        <strain evidence="1 2">DSM 21988</strain>
    </source>
</reference>
<evidence type="ECO:0000313" key="2">
    <source>
        <dbReference type="Proteomes" id="UP000184290"/>
    </source>
</evidence>
<dbReference type="Proteomes" id="UP000184290">
    <property type="component" value="Unassembled WGS sequence"/>
</dbReference>
<dbReference type="EMBL" id="FQZC01000001">
    <property type="protein sequence ID" value="SHI41695.1"/>
    <property type="molecule type" value="Genomic_DNA"/>
</dbReference>